<dbReference type="SUPFAM" id="SSF52075">
    <property type="entry name" value="Outer arm dynein light chain 1"/>
    <property type="match status" value="1"/>
</dbReference>
<evidence type="ECO:0000256" key="2">
    <source>
        <dbReference type="ARBA" id="ARBA00022737"/>
    </source>
</evidence>
<reference evidence="4" key="1">
    <citation type="submission" date="2022-01" db="EMBL/GenBank/DDBJ databases">
        <authorList>
            <person name="King R."/>
        </authorList>
    </citation>
    <scope>NUCLEOTIDE SEQUENCE</scope>
</reference>
<dbReference type="InterPro" id="IPR001611">
    <property type="entry name" value="Leu-rich_rpt"/>
</dbReference>
<accession>A0A9P0GEM0</accession>
<dbReference type="Proteomes" id="UP001153636">
    <property type="component" value="Chromosome 2"/>
</dbReference>
<dbReference type="InterPro" id="IPR032675">
    <property type="entry name" value="LRR_dom_sf"/>
</dbReference>
<feature type="region of interest" description="Disordered" evidence="3">
    <location>
        <begin position="230"/>
        <end position="251"/>
    </location>
</feature>
<proteinExistence type="predicted"/>
<dbReference type="InterPro" id="IPR025875">
    <property type="entry name" value="Leu-rich_rpt_4"/>
</dbReference>
<gene>
    <name evidence="4" type="ORF">PSYICH_LOCUS7589</name>
</gene>
<keyword evidence="1" id="KW-0433">Leucine-rich repeat</keyword>
<evidence type="ECO:0000256" key="3">
    <source>
        <dbReference type="SAM" id="MobiDB-lite"/>
    </source>
</evidence>
<dbReference type="OrthoDB" id="6334211at2759"/>
<dbReference type="Pfam" id="PF12799">
    <property type="entry name" value="LRR_4"/>
    <property type="match status" value="2"/>
</dbReference>
<dbReference type="PROSITE" id="PS51450">
    <property type="entry name" value="LRR"/>
    <property type="match status" value="3"/>
</dbReference>
<keyword evidence="2" id="KW-0677">Repeat</keyword>
<sequence>MKKLQREELLALRPLQGTTIGKDIFAEVQRLWGLHRFEKNPWSTKVRPFRRLKHFENLQLGALEKKGKLTKRMIGCCLSYLERSPYDMKYALCKCQLAEKGIRDISALRSYHYIQYLDLSHNRITTLEPLSEMPFLQYLNVSHNYIENPFDFKAPLYLTTVNYSNNRIVKIPNLSALWSITSLDLSFNCIREIKGLDSLKMYYQRRVMKTFRTTHMKNLRTNICRQPHLKAPTRNMKDANPKSRNLLTKHL</sequence>
<name>A0A9P0GEM0_9CUCU</name>
<organism evidence="4 5">
    <name type="scientific">Psylliodes chrysocephalus</name>
    <dbReference type="NCBI Taxonomy" id="3402493"/>
    <lineage>
        <taxon>Eukaryota</taxon>
        <taxon>Metazoa</taxon>
        <taxon>Ecdysozoa</taxon>
        <taxon>Arthropoda</taxon>
        <taxon>Hexapoda</taxon>
        <taxon>Insecta</taxon>
        <taxon>Pterygota</taxon>
        <taxon>Neoptera</taxon>
        <taxon>Endopterygota</taxon>
        <taxon>Coleoptera</taxon>
        <taxon>Polyphaga</taxon>
        <taxon>Cucujiformia</taxon>
        <taxon>Chrysomeloidea</taxon>
        <taxon>Chrysomelidae</taxon>
        <taxon>Galerucinae</taxon>
        <taxon>Alticini</taxon>
        <taxon>Psylliodes</taxon>
    </lineage>
</organism>
<evidence type="ECO:0000256" key="1">
    <source>
        <dbReference type="ARBA" id="ARBA00022614"/>
    </source>
</evidence>
<dbReference type="Gene3D" id="3.80.10.10">
    <property type="entry name" value="Ribonuclease Inhibitor"/>
    <property type="match status" value="1"/>
</dbReference>
<dbReference type="PANTHER" id="PTHR18849">
    <property type="entry name" value="LEUCINE RICH REPEAT PROTEIN"/>
    <property type="match status" value="1"/>
</dbReference>
<dbReference type="AlphaFoldDB" id="A0A9P0GEM0"/>
<dbReference type="PANTHER" id="PTHR18849:SF0">
    <property type="entry name" value="CILIA- AND FLAGELLA-ASSOCIATED PROTEIN 410-RELATED"/>
    <property type="match status" value="1"/>
</dbReference>
<dbReference type="EMBL" id="OV651814">
    <property type="protein sequence ID" value="CAH1106597.1"/>
    <property type="molecule type" value="Genomic_DNA"/>
</dbReference>
<feature type="compositionally biased region" description="Polar residues" evidence="3">
    <location>
        <begin position="242"/>
        <end position="251"/>
    </location>
</feature>
<keyword evidence="5" id="KW-1185">Reference proteome</keyword>
<evidence type="ECO:0000313" key="4">
    <source>
        <dbReference type="EMBL" id="CAH1106597.1"/>
    </source>
</evidence>
<protein>
    <submittedName>
        <fullName evidence="4">Uncharacterized protein</fullName>
    </submittedName>
</protein>
<dbReference type="SMART" id="SM00365">
    <property type="entry name" value="LRR_SD22"/>
    <property type="match status" value="2"/>
</dbReference>
<evidence type="ECO:0000313" key="5">
    <source>
        <dbReference type="Proteomes" id="UP001153636"/>
    </source>
</evidence>